<keyword evidence="4 6" id="KW-1133">Transmembrane helix</keyword>
<evidence type="ECO:0000313" key="8">
    <source>
        <dbReference type="Proteomes" id="UP001157034"/>
    </source>
</evidence>
<keyword evidence="3 6" id="KW-0812">Transmembrane</keyword>
<evidence type="ECO:0000313" key="7">
    <source>
        <dbReference type="EMBL" id="GMA96116.1"/>
    </source>
</evidence>
<gene>
    <name evidence="7" type="ORF">GCM10025881_29400</name>
</gene>
<protein>
    <submittedName>
        <fullName evidence="7">Uncharacterized protein</fullName>
    </submittedName>
</protein>
<keyword evidence="5 6" id="KW-0472">Membrane</keyword>
<organism evidence="7 8">
    <name type="scientific">Pseudolysinimonas kribbensis</name>
    <dbReference type="NCBI Taxonomy" id="433641"/>
    <lineage>
        <taxon>Bacteria</taxon>
        <taxon>Bacillati</taxon>
        <taxon>Actinomycetota</taxon>
        <taxon>Actinomycetes</taxon>
        <taxon>Micrococcales</taxon>
        <taxon>Microbacteriaceae</taxon>
        <taxon>Pseudolysinimonas</taxon>
    </lineage>
</organism>
<reference evidence="8" key="1">
    <citation type="journal article" date="2019" name="Int. J. Syst. Evol. Microbiol.">
        <title>The Global Catalogue of Microorganisms (GCM) 10K type strain sequencing project: providing services to taxonomists for standard genome sequencing and annotation.</title>
        <authorList>
            <consortium name="The Broad Institute Genomics Platform"/>
            <consortium name="The Broad Institute Genome Sequencing Center for Infectious Disease"/>
            <person name="Wu L."/>
            <person name="Ma J."/>
        </authorList>
    </citation>
    <scope>NUCLEOTIDE SEQUENCE [LARGE SCALE GENOMIC DNA]</scope>
    <source>
        <strain evidence="8">NBRC 108894</strain>
    </source>
</reference>
<comment type="caution">
    <text evidence="7">The sequence shown here is derived from an EMBL/GenBank/DDBJ whole genome shotgun (WGS) entry which is preliminary data.</text>
</comment>
<evidence type="ECO:0000256" key="6">
    <source>
        <dbReference type="SAM" id="Phobius"/>
    </source>
</evidence>
<name>A0ABQ6K658_9MICO</name>
<dbReference type="PANTHER" id="PTHR42718:SF9">
    <property type="entry name" value="MAJOR FACILITATOR SUPERFAMILY MULTIDRUG TRANSPORTER MFSC"/>
    <property type="match status" value="1"/>
</dbReference>
<proteinExistence type="predicted"/>
<evidence type="ECO:0000256" key="4">
    <source>
        <dbReference type="ARBA" id="ARBA00022989"/>
    </source>
</evidence>
<dbReference type="EMBL" id="BSVB01000001">
    <property type="protein sequence ID" value="GMA96116.1"/>
    <property type="molecule type" value="Genomic_DNA"/>
</dbReference>
<accession>A0ABQ6K658</accession>
<keyword evidence="2" id="KW-0813">Transport</keyword>
<evidence type="ECO:0000256" key="1">
    <source>
        <dbReference type="ARBA" id="ARBA00004141"/>
    </source>
</evidence>
<comment type="subcellular location">
    <subcellularLocation>
        <location evidence="1">Membrane</location>
        <topology evidence="1">Multi-pass membrane protein</topology>
    </subcellularLocation>
</comment>
<feature type="transmembrane region" description="Helical" evidence="6">
    <location>
        <begin position="20"/>
        <end position="37"/>
    </location>
</feature>
<evidence type="ECO:0000256" key="2">
    <source>
        <dbReference type="ARBA" id="ARBA00022448"/>
    </source>
</evidence>
<dbReference type="PANTHER" id="PTHR42718">
    <property type="entry name" value="MAJOR FACILITATOR SUPERFAMILY MULTIDRUG TRANSPORTER MFSC"/>
    <property type="match status" value="1"/>
</dbReference>
<feature type="transmembrane region" description="Helical" evidence="6">
    <location>
        <begin position="49"/>
        <end position="67"/>
    </location>
</feature>
<evidence type="ECO:0000256" key="5">
    <source>
        <dbReference type="ARBA" id="ARBA00023136"/>
    </source>
</evidence>
<keyword evidence="8" id="KW-1185">Reference proteome</keyword>
<dbReference type="Proteomes" id="UP001157034">
    <property type="component" value="Unassembled WGS sequence"/>
</dbReference>
<evidence type="ECO:0000256" key="3">
    <source>
        <dbReference type="ARBA" id="ARBA00022692"/>
    </source>
</evidence>
<sequence length="88" mass="9479">MLTALTVPESRERSTGGINVPAALLLSGWLVALLLPLSQGSSWSWTSPVILGLLALAVVLIAAWVVVEVRSRTPLVDMRMMRSPRSGR</sequence>